<keyword evidence="3" id="KW-0963">Cytoplasm</keyword>
<comment type="similarity">
    <text evidence="1 3">Belongs to the RRF family.</text>
</comment>
<gene>
    <name evidence="3" type="primary">frr</name>
    <name evidence="5" type="ORF">US86_C0007G0053</name>
</gene>
<dbReference type="PANTHER" id="PTHR20982:SF3">
    <property type="entry name" value="MITOCHONDRIAL RIBOSOME RECYCLING FACTOR PSEUDO 1"/>
    <property type="match status" value="1"/>
</dbReference>
<reference evidence="5 6" key="1">
    <citation type="journal article" date="2015" name="Nature">
        <title>rRNA introns, odd ribosomes, and small enigmatic genomes across a large radiation of phyla.</title>
        <authorList>
            <person name="Brown C.T."/>
            <person name="Hug L.A."/>
            <person name="Thomas B.C."/>
            <person name="Sharon I."/>
            <person name="Castelle C.J."/>
            <person name="Singh A."/>
            <person name="Wilkins M.J."/>
            <person name="Williams K.H."/>
            <person name="Banfield J.F."/>
        </authorList>
    </citation>
    <scope>NUCLEOTIDE SEQUENCE [LARGE SCALE GENOMIC DNA]</scope>
</reference>
<evidence type="ECO:0000313" key="5">
    <source>
        <dbReference type="EMBL" id="KKQ66008.1"/>
    </source>
</evidence>
<organism evidence="5 6">
    <name type="scientific">Candidatus Daviesbacteria bacterium GW2011_GWA2_38_24</name>
    <dbReference type="NCBI Taxonomy" id="1618422"/>
    <lineage>
        <taxon>Bacteria</taxon>
        <taxon>Candidatus Daviesiibacteriota</taxon>
    </lineage>
</organism>
<comment type="function">
    <text evidence="3">Responsible for the release of ribosomes from messenger RNA at the termination of protein biosynthesis. May increase the efficiency of translation by recycling ribosomes from one round of translation to another.</text>
</comment>
<proteinExistence type="inferred from homology"/>
<evidence type="ECO:0000259" key="4">
    <source>
        <dbReference type="Pfam" id="PF01765"/>
    </source>
</evidence>
<dbReference type="InterPro" id="IPR036191">
    <property type="entry name" value="RRF_sf"/>
</dbReference>
<dbReference type="GO" id="GO:0043023">
    <property type="term" value="F:ribosomal large subunit binding"/>
    <property type="evidence" value="ECO:0007669"/>
    <property type="project" value="TreeGrafter"/>
</dbReference>
<evidence type="ECO:0000256" key="1">
    <source>
        <dbReference type="ARBA" id="ARBA00005912"/>
    </source>
</evidence>
<dbReference type="Gene3D" id="3.30.1360.40">
    <property type="match status" value="1"/>
</dbReference>
<dbReference type="PANTHER" id="PTHR20982">
    <property type="entry name" value="RIBOSOME RECYCLING FACTOR"/>
    <property type="match status" value="1"/>
</dbReference>
<dbReference type="GO" id="GO:0005737">
    <property type="term" value="C:cytoplasm"/>
    <property type="evidence" value="ECO:0007669"/>
    <property type="project" value="UniProtKB-SubCell"/>
</dbReference>
<dbReference type="Gene3D" id="1.10.132.20">
    <property type="entry name" value="Ribosome-recycling factor"/>
    <property type="match status" value="1"/>
</dbReference>
<dbReference type="PATRIC" id="fig|1618422.5.peg.960"/>
<dbReference type="EMBL" id="LBUP01000007">
    <property type="protein sequence ID" value="KKQ66008.1"/>
    <property type="molecule type" value="Genomic_DNA"/>
</dbReference>
<comment type="caution">
    <text evidence="5">The sequence shown here is derived from an EMBL/GenBank/DDBJ whole genome shotgun (WGS) entry which is preliminary data.</text>
</comment>
<evidence type="ECO:0000256" key="3">
    <source>
        <dbReference type="HAMAP-Rule" id="MF_00040"/>
    </source>
</evidence>
<dbReference type="FunFam" id="3.30.1360.40:FF:000001">
    <property type="entry name" value="Ribosome-recycling factor"/>
    <property type="match status" value="1"/>
</dbReference>
<dbReference type="InterPro" id="IPR002661">
    <property type="entry name" value="Ribosome_recyc_fac"/>
</dbReference>
<dbReference type="HAMAP" id="MF_00040">
    <property type="entry name" value="RRF"/>
    <property type="match status" value="1"/>
</dbReference>
<dbReference type="InterPro" id="IPR023584">
    <property type="entry name" value="Ribosome_recyc_fac_dom"/>
</dbReference>
<accession>A0A0G0JEA8</accession>
<evidence type="ECO:0000256" key="2">
    <source>
        <dbReference type="ARBA" id="ARBA00022917"/>
    </source>
</evidence>
<evidence type="ECO:0000313" key="6">
    <source>
        <dbReference type="Proteomes" id="UP000034235"/>
    </source>
</evidence>
<name>A0A0G0JEA8_9BACT</name>
<dbReference type="SUPFAM" id="SSF55194">
    <property type="entry name" value="Ribosome recycling factor, RRF"/>
    <property type="match status" value="1"/>
</dbReference>
<protein>
    <recommendedName>
        <fullName evidence="3">Ribosome-recycling factor</fullName>
        <shortName evidence="3">RRF</shortName>
    </recommendedName>
    <alternativeName>
        <fullName evidence="3">Ribosome-releasing factor</fullName>
    </alternativeName>
</protein>
<dbReference type="AlphaFoldDB" id="A0A0G0JEA8"/>
<dbReference type="GO" id="GO:0006415">
    <property type="term" value="P:translational termination"/>
    <property type="evidence" value="ECO:0007669"/>
    <property type="project" value="UniProtKB-UniRule"/>
</dbReference>
<dbReference type="Proteomes" id="UP000034235">
    <property type="component" value="Unassembled WGS sequence"/>
</dbReference>
<sequence length="184" mass="20647">MDQEIQEASSRIDDALNHLKRELSSIRAGRANPSLIEEVPVSAYGTKMKLMELGSITAPQPSLLTIQVWDAALVNEIQKAILEANLGLNPAVEGQTVRLPIPPLTEERRQEFVKLSRKHGEDTKIEIRQIRADVRTALQKAKEAGEISEDELNRKEKFLQDLIEISTNTVDGQVKVKEQELMTI</sequence>
<feature type="domain" description="Ribosome recycling factor" evidence="4">
    <location>
        <begin position="19"/>
        <end position="182"/>
    </location>
</feature>
<dbReference type="NCBIfam" id="TIGR00496">
    <property type="entry name" value="frr"/>
    <property type="match status" value="1"/>
</dbReference>
<comment type="subcellular location">
    <subcellularLocation>
        <location evidence="3">Cytoplasm</location>
    </subcellularLocation>
</comment>
<keyword evidence="2 3" id="KW-0648">Protein biosynthesis</keyword>
<dbReference type="Pfam" id="PF01765">
    <property type="entry name" value="RRF"/>
    <property type="match status" value="1"/>
</dbReference>